<evidence type="ECO:0000313" key="14">
    <source>
        <dbReference type="Proteomes" id="UP000267535"/>
    </source>
</evidence>
<evidence type="ECO:0000259" key="12">
    <source>
        <dbReference type="Pfam" id="PF12019"/>
    </source>
</evidence>
<evidence type="ECO:0000313" key="13">
    <source>
        <dbReference type="EMBL" id="RRC96787.1"/>
    </source>
</evidence>
<dbReference type="InterPro" id="IPR022346">
    <property type="entry name" value="T2SS_GspH"/>
</dbReference>
<dbReference type="InterPro" id="IPR045584">
    <property type="entry name" value="Pilin-like"/>
</dbReference>
<keyword evidence="5" id="KW-0997">Cell inner membrane</keyword>
<evidence type="ECO:0000256" key="1">
    <source>
        <dbReference type="ARBA" id="ARBA00004377"/>
    </source>
</evidence>
<dbReference type="Pfam" id="PF12019">
    <property type="entry name" value="GspH"/>
    <property type="match status" value="1"/>
</dbReference>
<dbReference type="AlphaFoldDB" id="A0A3P1SIC9"/>
<evidence type="ECO:0000256" key="11">
    <source>
        <dbReference type="SAM" id="Phobius"/>
    </source>
</evidence>
<comment type="subcellular location">
    <subcellularLocation>
        <location evidence="1">Cell inner membrane</location>
        <topology evidence="1">Single-pass membrane protein</topology>
    </subcellularLocation>
</comment>
<dbReference type="PROSITE" id="PS00409">
    <property type="entry name" value="PROKAR_NTER_METHYL"/>
    <property type="match status" value="1"/>
</dbReference>
<evidence type="ECO:0000256" key="8">
    <source>
        <dbReference type="ARBA" id="ARBA00023136"/>
    </source>
</evidence>
<gene>
    <name evidence="13" type="primary">gspH</name>
    <name evidence="13" type="ORF">EHS89_20335</name>
</gene>
<keyword evidence="4" id="KW-0488">Methylation</keyword>
<evidence type="ECO:0000256" key="4">
    <source>
        <dbReference type="ARBA" id="ARBA00022481"/>
    </source>
</evidence>
<comment type="similarity">
    <text evidence="9">Belongs to the GSP H family.</text>
</comment>
<feature type="transmembrane region" description="Helical" evidence="11">
    <location>
        <begin position="50"/>
        <end position="71"/>
    </location>
</feature>
<comment type="caution">
    <text evidence="13">The sequence shown here is derived from an EMBL/GenBank/DDBJ whole genome shotgun (WGS) entry which is preliminary data.</text>
</comment>
<evidence type="ECO:0000256" key="2">
    <source>
        <dbReference type="ARBA" id="ARBA00021549"/>
    </source>
</evidence>
<proteinExistence type="inferred from homology"/>
<organism evidence="13 14">
    <name type="scientific">Amphritea balenae</name>
    <dbReference type="NCBI Taxonomy" id="452629"/>
    <lineage>
        <taxon>Bacteria</taxon>
        <taxon>Pseudomonadati</taxon>
        <taxon>Pseudomonadota</taxon>
        <taxon>Gammaproteobacteria</taxon>
        <taxon>Oceanospirillales</taxon>
        <taxon>Oceanospirillaceae</taxon>
        <taxon>Amphritea</taxon>
    </lineage>
</organism>
<protein>
    <recommendedName>
        <fullName evidence="2">Type II secretion system protein H</fullName>
    </recommendedName>
    <alternativeName>
        <fullName evidence="10">General secretion pathway protein H</fullName>
    </alternativeName>
</protein>
<dbReference type="OrthoDB" id="8481584at2"/>
<accession>A0A3P1SIC9</accession>
<dbReference type="Pfam" id="PF07963">
    <property type="entry name" value="N_methyl"/>
    <property type="match status" value="1"/>
</dbReference>
<keyword evidence="8 11" id="KW-0472">Membrane</keyword>
<feature type="domain" description="General secretion pathway GspH" evidence="12">
    <location>
        <begin position="87"/>
        <end position="181"/>
    </location>
</feature>
<dbReference type="SUPFAM" id="SSF54523">
    <property type="entry name" value="Pili subunits"/>
    <property type="match status" value="1"/>
</dbReference>
<dbReference type="GO" id="GO:0015628">
    <property type="term" value="P:protein secretion by the type II secretion system"/>
    <property type="evidence" value="ECO:0007669"/>
    <property type="project" value="InterPro"/>
</dbReference>
<dbReference type="GO" id="GO:0015627">
    <property type="term" value="C:type II protein secretion system complex"/>
    <property type="evidence" value="ECO:0007669"/>
    <property type="project" value="InterPro"/>
</dbReference>
<evidence type="ECO:0000256" key="6">
    <source>
        <dbReference type="ARBA" id="ARBA00022692"/>
    </source>
</evidence>
<feature type="transmembrane region" description="Helical" evidence="11">
    <location>
        <begin position="12"/>
        <end position="29"/>
    </location>
</feature>
<evidence type="ECO:0000256" key="10">
    <source>
        <dbReference type="ARBA" id="ARBA00030775"/>
    </source>
</evidence>
<evidence type="ECO:0000256" key="9">
    <source>
        <dbReference type="ARBA" id="ARBA00025772"/>
    </source>
</evidence>
<dbReference type="GO" id="GO:0005886">
    <property type="term" value="C:plasma membrane"/>
    <property type="evidence" value="ECO:0007669"/>
    <property type="project" value="UniProtKB-SubCell"/>
</dbReference>
<keyword evidence="7 11" id="KW-1133">Transmembrane helix</keyword>
<dbReference type="Proteomes" id="UP000267535">
    <property type="component" value="Unassembled WGS sequence"/>
</dbReference>
<evidence type="ECO:0000256" key="3">
    <source>
        <dbReference type="ARBA" id="ARBA00022475"/>
    </source>
</evidence>
<evidence type="ECO:0000256" key="7">
    <source>
        <dbReference type="ARBA" id="ARBA00022989"/>
    </source>
</evidence>
<keyword evidence="14" id="KW-1185">Reference proteome</keyword>
<keyword evidence="6 11" id="KW-0812">Transmembrane</keyword>
<evidence type="ECO:0000256" key="5">
    <source>
        <dbReference type="ARBA" id="ARBA00022519"/>
    </source>
</evidence>
<dbReference type="EMBL" id="RQXV01000017">
    <property type="protein sequence ID" value="RRC96787.1"/>
    <property type="molecule type" value="Genomic_DNA"/>
</dbReference>
<keyword evidence="3" id="KW-1003">Cell membrane</keyword>
<reference evidence="13 14" key="1">
    <citation type="submission" date="2018-11" db="EMBL/GenBank/DDBJ databases">
        <title>The draft genome sequence of Amphritea balenae JAMM 1525T.</title>
        <authorList>
            <person name="Fang Z."/>
            <person name="Zhang Y."/>
            <person name="Han X."/>
        </authorList>
    </citation>
    <scope>NUCLEOTIDE SEQUENCE [LARGE SCALE GENOMIC DNA]</scope>
    <source>
        <strain evidence="13 14">JAMM 1525</strain>
    </source>
</reference>
<dbReference type="NCBIfam" id="TIGR02532">
    <property type="entry name" value="IV_pilin_GFxxxE"/>
    <property type="match status" value="1"/>
</dbReference>
<name>A0A3P1SIC9_9GAMM</name>
<sequence>MRTLGGTVTTTAIPASMAISISTPLVRMVRKVVRVRTAMWVAGSNRSQAGFTLLEILLVLVIATLLLGLVAPRLVAVLPGVELKTGAQQIAALLRQARSQAITENRTVSLIYEAEQRSVKLPGESRLLSWPEAVQITWQPAARGLPESEGNTISFFPDGSSSGGSVALASGLQRYEISVHWLTGRIMIGEGQDER</sequence>
<dbReference type="InterPro" id="IPR012902">
    <property type="entry name" value="N_methyl_site"/>
</dbReference>